<gene>
    <name evidence="2" type="ORF">UFOVP1021_35</name>
    <name evidence="3" type="ORF">UFOVP1622_56</name>
</gene>
<dbReference type="EMBL" id="LR797485">
    <property type="protein sequence ID" value="CAB4219738.1"/>
    <property type="molecule type" value="Genomic_DNA"/>
</dbReference>
<reference evidence="2" key="1">
    <citation type="submission" date="2020-05" db="EMBL/GenBank/DDBJ databases">
        <authorList>
            <person name="Chiriac C."/>
            <person name="Salcher M."/>
            <person name="Ghai R."/>
            <person name="Kavagutti S V."/>
        </authorList>
    </citation>
    <scope>NUCLEOTIDE SEQUENCE</scope>
</reference>
<sequence length="169" mass="18500">MQPHKLDAKPVSYEIAGVPYRVGKLTLGAAFEIETFLSKLKSPYEILEDSKALAQVGKELADQLVNKALQDCHFWPPDAINALCNKRFLTRADFGIAFVSAMIRQGNPHLPPDEVTCIAHAASYKDVMALQLIAFGADDTDPKDENGVPERVATPNISREPIGPNSSRL</sequence>
<dbReference type="EMBL" id="LR796967">
    <property type="protein sequence ID" value="CAB4178473.1"/>
    <property type="molecule type" value="Genomic_DNA"/>
</dbReference>
<name>A0A6J5Q2M2_9CAUD</name>
<proteinExistence type="predicted"/>
<organism evidence="2">
    <name type="scientific">uncultured Caudovirales phage</name>
    <dbReference type="NCBI Taxonomy" id="2100421"/>
    <lineage>
        <taxon>Viruses</taxon>
        <taxon>Duplodnaviria</taxon>
        <taxon>Heunggongvirae</taxon>
        <taxon>Uroviricota</taxon>
        <taxon>Caudoviricetes</taxon>
        <taxon>Peduoviridae</taxon>
        <taxon>Maltschvirus</taxon>
        <taxon>Maltschvirus maltsch</taxon>
    </lineage>
</organism>
<evidence type="ECO:0000313" key="2">
    <source>
        <dbReference type="EMBL" id="CAB4178473.1"/>
    </source>
</evidence>
<protein>
    <submittedName>
        <fullName evidence="2">Uncharacterized protein</fullName>
    </submittedName>
</protein>
<evidence type="ECO:0000313" key="3">
    <source>
        <dbReference type="EMBL" id="CAB4219738.1"/>
    </source>
</evidence>
<feature type="region of interest" description="Disordered" evidence="1">
    <location>
        <begin position="140"/>
        <end position="169"/>
    </location>
</feature>
<accession>A0A6J5Q2M2</accession>
<evidence type="ECO:0000256" key="1">
    <source>
        <dbReference type="SAM" id="MobiDB-lite"/>
    </source>
</evidence>